<feature type="region of interest" description="Disordered" evidence="1">
    <location>
        <begin position="1"/>
        <end position="104"/>
    </location>
</feature>
<dbReference type="Proteomes" id="UP001152622">
    <property type="component" value="Chromosome 12"/>
</dbReference>
<dbReference type="AlphaFoldDB" id="A0A9Q1EWA1"/>
<gene>
    <name evidence="2" type="ORF">SKAU_G00304290</name>
</gene>
<sequence length="150" mass="16017">MASASRRRLGSARRPRTLSGGEAAPFAWGSAPAEGLTAPSEGDPGLPGGAFPQCRAGLRRTTRNAKQSRWYVGGRGKKNVPYPSPETRHGVFQRIPQSGGEHGSICTVSTRQSGRQAFHKHLFSPTALGMCRTAQHIAVHGRVHSIPQGQ</sequence>
<accession>A0A9Q1EWA1</accession>
<protein>
    <submittedName>
        <fullName evidence="2">Uncharacterized protein</fullName>
    </submittedName>
</protein>
<keyword evidence="3" id="KW-1185">Reference proteome</keyword>
<feature type="compositionally biased region" description="Basic residues" evidence="1">
    <location>
        <begin position="1"/>
        <end position="16"/>
    </location>
</feature>
<evidence type="ECO:0000256" key="1">
    <source>
        <dbReference type="SAM" id="MobiDB-lite"/>
    </source>
</evidence>
<evidence type="ECO:0000313" key="3">
    <source>
        <dbReference type="Proteomes" id="UP001152622"/>
    </source>
</evidence>
<comment type="caution">
    <text evidence="2">The sequence shown here is derived from an EMBL/GenBank/DDBJ whole genome shotgun (WGS) entry which is preliminary data.</text>
</comment>
<evidence type="ECO:0000313" key="2">
    <source>
        <dbReference type="EMBL" id="KAJ8346236.1"/>
    </source>
</evidence>
<name>A0A9Q1EWA1_SYNKA</name>
<organism evidence="2 3">
    <name type="scientific">Synaphobranchus kaupii</name>
    <name type="common">Kaup's arrowtooth eel</name>
    <dbReference type="NCBI Taxonomy" id="118154"/>
    <lineage>
        <taxon>Eukaryota</taxon>
        <taxon>Metazoa</taxon>
        <taxon>Chordata</taxon>
        <taxon>Craniata</taxon>
        <taxon>Vertebrata</taxon>
        <taxon>Euteleostomi</taxon>
        <taxon>Actinopterygii</taxon>
        <taxon>Neopterygii</taxon>
        <taxon>Teleostei</taxon>
        <taxon>Anguilliformes</taxon>
        <taxon>Synaphobranchidae</taxon>
        <taxon>Synaphobranchus</taxon>
    </lineage>
</organism>
<dbReference type="EMBL" id="JAINUF010000012">
    <property type="protein sequence ID" value="KAJ8346236.1"/>
    <property type="molecule type" value="Genomic_DNA"/>
</dbReference>
<proteinExistence type="predicted"/>
<reference evidence="2" key="1">
    <citation type="journal article" date="2023" name="Science">
        <title>Genome structures resolve the early diversification of teleost fishes.</title>
        <authorList>
            <person name="Parey E."/>
            <person name="Louis A."/>
            <person name="Montfort J."/>
            <person name="Bouchez O."/>
            <person name="Roques C."/>
            <person name="Iampietro C."/>
            <person name="Lluch J."/>
            <person name="Castinel A."/>
            <person name="Donnadieu C."/>
            <person name="Desvignes T."/>
            <person name="Floi Bucao C."/>
            <person name="Jouanno E."/>
            <person name="Wen M."/>
            <person name="Mejri S."/>
            <person name="Dirks R."/>
            <person name="Jansen H."/>
            <person name="Henkel C."/>
            <person name="Chen W.J."/>
            <person name="Zahm M."/>
            <person name="Cabau C."/>
            <person name="Klopp C."/>
            <person name="Thompson A.W."/>
            <person name="Robinson-Rechavi M."/>
            <person name="Braasch I."/>
            <person name="Lecointre G."/>
            <person name="Bobe J."/>
            <person name="Postlethwait J.H."/>
            <person name="Berthelot C."/>
            <person name="Roest Crollius H."/>
            <person name="Guiguen Y."/>
        </authorList>
    </citation>
    <scope>NUCLEOTIDE SEQUENCE</scope>
    <source>
        <strain evidence="2">WJC10195</strain>
    </source>
</reference>